<comment type="catalytic activity">
    <reaction evidence="3">
        <text>an N-terminal (5-L-glutamyl)-[peptide] + an alpha-amino acid = 5-L-glutamyl amino acid + an N-terminal L-alpha-aminoacyl-[peptide]</text>
        <dbReference type="Rhea" id="RHEA:23904"/>
        <dbReference type="Rhea" id="RHEA-COMP:9780"/>
        <dbReference type="Rhea" id="RHEA-COMP:9795"/>
        <dbReference type="ChEBI" id="CHEBI:77644"/>
        <dbReference type="ChEBI" id="CHEBI:78597"/>
        <dbReference type="ChEBI" id="CHEBI:78599"/>
        <dbReference type="ChEBI" id="CHEBI:78608"/>
        <dbReference type="EC" id="2.3.2.2"/>
    </reaction>
</comment>
<dbReference type="GO" id="GO:0006751">
    <property type="term" value="P:glutathione catabolic process"/>
    <property type="evidence" value="ECO:0007669"/>
    <property type="project" value="UniProtKB-UniRule"/>
</dbReference>
<accession>D8PSJ2</accession>
<evidence type="ECO:0000256" key="3">
    <source>
        <dbReference type="RuleBase" id="RU368068"/>
    </source>
</evidence>
<evidence type="ECO:0000256" key="1">
    <source>
        <dbReference type="PIRSR" id="PIRSR600101-1"/>
    </source>
</evidence>
<dbReference type="VEuPathDB" id="FungiDB:SCHCODRAFT_02482742"/>
<sequence length="554" mass="59330">MDGRPSRGAIASENKVASAIGAQILREGGSAVDAAIATTLAVGTLCSDNSGIGGGGFALIRTPKGDHESLNFRPAAPAAVTSKMYLDKPGASAVGGLAVAVPGELRGFEAMHKKYGKLPWSHLFEPSIKLARNGFPLTEDMARVVNIKTRAPDSDNPKSSWVYSHPTLSQWLTRDGELLPIGTLLTRPSYANTLETIAREGAAAFYTGEIAHGIVDAVQAEGGVMTLEDLRAYEVRRVEPLSVQFRGHKVTSVGAPASGAVVLAALNILNNFDDVGGPSTVKDAHRMIESLKHAFAHRTLLGDPMFVPGLDAAQREFISPERGRMLWAKINDAKVHAPSEYKAEGFQTVKTDGRIEVKMDNGTSHIVAADASGLVVSLTTTITLFWGSRIIVPSSGIVLNDSMEDFSVEGVSNFWGYLPTPANYIEGNKRPLSSTSPFIIEDAQGRFRYAGGAAGGSRIVSCNVQHIRNVLDYNMDPAEALAYPRLHDQIAPQETHLEEGWDREVAAELERLGHNVKWLPVAASTACGVSYNSDIDEWKAAGEPRRKVAGGEVV</sequence>
<dbReference type="KEGG" id="scm:SCHCO_02482742"/>
<keyword evidence="5" id="KW-1185">Reference proteome</keyword>
<dbReference type="GO" id="GO:0005886">
    <property type="term" value="C:plasma membrane"/>
    <property type="evidence" value="ECO:0007669"/>
    <property type="project" value="TreeGrafter"/>
</dbReference>
<dbReference type="MEROPS" id="T03.011"/>
<dbReference type="Proteomes" id="UP000007431">
    <property type="component" value="Unassembled WGS sequence"/>
</dbReference>
<keyword evidence="3" id="KW-0808">Transferase</keyword>
<feature type="binding site" evidence="2">
    <location>
        <begin position="433"/>
        <end position="434"/>
    </location>
    <ligand>
        <name>L-glutamate</name>
        <dbReference type="ChEBI" id="CHEBI:29985"/>
    </ligand>
</feature>
<dbReference type="eggNOG" id="KOG2410">
    <property type="taxonomic scope" value="Eukaryota"/>
</dbReference>
<comment type="catalytic activity">
    <reaction evidence="3">
        <text>an S-substituted glutathione + H2O = an S-substituted L-cysteinylglycine + L-glutamate</text>
        <dbReference type="Rhea" id="RHEA:59468"/>
        <dbReference type="ChEBI" id="CHEBI:15377"/>
        <dbReference type="ChEBI" id="CHEBI:29985"/>
        <dbReference type="ChEBI" id="CHEBI:90779"/>
        <dbReference type="ChEBI" id="CHEBI:143103"/>
        <dbReference type="EC" id="3.4.19.13"/>
    </reaction>
</comment>
<proteinExistence type="predicted"/>
<dbReference type="GO" id="GO:0103068">
    <property type="term" value="F:leukotriene C4 gamma-glutamyl transferase activity"/>
    <property type="evidence" value="ECO:0007669"/>
    <property type="project" value="UniProtKB-EC"/>
</dbReference>
<evidence type="ECO:0000313" key="5">
    <source>
        <dbReference type="Proteomes" id="UP000007431"/>
    </source>
</evidence>
<feature type="active site" description="Nucleophile" evidence="1">
    <location>
        <position position="363"/>
    </location>
</feature>
<feature type="binding site" evidence="2">
    <location>
        <position position="405"/>
    </location>
    <ligand>
        <name>L-glutamate</name>
        <dbReference type="ChEBI" id="CHEBI:29985"/>
    </ligand>
</feature>
<organism evidence="5">
    <name type="scientific">Schizophyllum commune (strain H4-8 / FGSC 9210)</name>
    <name type="common">Split gill fungus</name>
    <dbReference type="NCBI Taxonomy" id="578458"/>
    <lineage>
        <taxon>Eukaryota</taxon>
        <taxon>Fungi</taxon>
        <taxon>Dikarya</taxon>
        <taxon>Basidiomycota</taxon>
        <taxon>Agaricomycotina</taxon>
        <taxon>Agaricomycetes</taxon>
        <taxon>Agaricomycetidae</taxon>
        <taxon>Agaricales</taxon>
        <taxon>Schizophyllaceae</taxon>
        <taxon>Schizophyllum</taxon>
    </lineage>
</organism>
<reference evidence="4 5" key="1">
    <citation type="journal article" date="2010" name="Nat. Biotechnol.">
        <title>Genome sequence of the model mushroom Schizophyllum commune.</title>
        <authorList>
            <person name="Ohm R.A."/>
            <person name="de Jong J.F."/>
            <person name="Lugones L.G."/>
            <person name="Aerts A."/>
            <person name="Kothe E."/>
            <person name="Stajich J.E."/>
            <person name="de Vries R.P."/>
            <person name="Record E."/>
            <person name="Levasseur A."/>
            <person name="Baker S.E."/>
            <person name="Bartholomew K.A."/>
            <person name="Coutinho P.M."/>
            <person name="Erdmann S."/>
            <person name="Fowler T.J."/>
            <person name="Gathman A.C."/>
            <person name="Lombard V."/>
            <person name="Henrissat B."/>
            <person name="Knabe N."/>
            <person name="Kuees U."/>
            <person name="Lilly W.W."/>
            <person name="Lindquist E."/>
            <person name="Lucas S."/>
            <person name="Magnuson J.K."/>
            <person name="Piumi F."/>
            <person name="Raudaskoski M."/>
            <person name="Salamov A."/>
            <person name="Schmutz J."/>
            <person name="Schwarze F.W.M.R."/>
            <person name="vanKuyk P.A."/>
            <person name="Horton J.S."/>
            <person name="Grigoriev I.V."/>
            <person name="Woesten H.A.B."/>
        </authorList>
    </citation>
    <scope>NUCLEOTIDE SEQUENCE [LARGE SCALE GENOMIC DNA]</scope>
    <source>
        <strain evidence="5">H4-8 / FGSC 9210</strain>
    </source>
</reference>
<dbReference type="UniPathway" id="UPA00204"/>
<dbReference type="OrthoDB" id="1081007at2759"/>
<name>D8PSJ2_SCHCM</name>
<dbReference type="PRINTS" id="PR01210">
    <property type="entry name" value="GGTRANSPTASE"/>
</dbReference>
<keyword evidence="3" id="KW-0012">Acyltransferase</keyword>
<dbReference type="InterPro" id="IPR043137">
    <property type="entry name" value="GGT_ssub_C"/>
</dbReference>
<dbReference type="GO" id="GO:0036374">
    <property type="term" value="F:glutathione hydrolase activity"/>
    <property type="evidence" value="ECO:0007669"/>
    <property type="project" value="UniProtKB-UniRule"/>
</dbReference>
<dbReference type="GeneID" id="9596076"/>
<dbReference type="EC" id="2.3.2.2" evidence="3"/>
<feature type="binding site" evidence="2">
    <location>
        <position position="73"/>
    </location>
    <ligand>
        <name>L-glutamate</name>
        <dbReference type="ChEBI" id="CHEBI:29985"/>
    </ligand>
</feature>
<dbReference type="Pfam" id="PF01019">
    <property type="entry name" value="G_glu_transpept"/>
    <property type="match status" value="1"/>
</dbReference>
<evidence type="ECO:0000313" key="4">
    <source>
        <dbReference type="EMBL" id="EFJ01151.1"/>
    </source>
</evidence>
<comment type="catalytic activity">
    <reaction evidence="3">
        <text>glutathione + H2O = L-cysteinylglycine + L-glutamate</text>
        <dbReference type="Rhea" id="RHEA:28807"/>
        <dbReference type="ChEBI" id="CHEBI:15377"/>
        <dbReference type="ChEBI" id="CHEBI:29985"/>
        <dbReference type="ChEBI" id="CHEBI:57925"/>
        <dbReference type="ChEBI" id="CHEBI:61694"/>
        <dbReference type="EC" id="3.4.19.13"/>
    </reaction>
</comment>
<dbReference type="InterPro" id="IPR000101">
    <property type="entry name" value="GGT_peptidase"/>
</dbReference>
<evidence type="ECO:0000256" key="2">
    <source>
        <dbReference type="PIRSR" id="PIRSR600101-2"/>
    </source>
</evidence>
<keyword evidence="3" id="KW-0378">Hydrolase</keyword>
<dbReference type="InParanoid" id="D8PSJ2"/>
<feature type="binding site" evidence="2">
    <location>
        <position position="456"/>
    </location>
    <ligand>
        <name>L-glutamate</name>
        <dbReference type="ChEBI" id="CHEBI:29985"/>
    </ligand>
</feature>
<dbReference type="AlphaFoldDB" id="D8PSJ2"/>
<dbReference type="InterPro" id="IPR029055">
    <property type="entry name" value="Ntn_hydrolases_N"/>
</dbReference>
<dbReference type="RefSeq" id="XP_003036053.1">
    <property type="nucleotide sequence ID" value="XM_003036007.1"/>
</dbReference>
<dbReference type="NCBIfam" id="TIGR00066">
    <property type="entry name" value="g_glut_trans"/>
    <property type="match status" value="1"/>
</dbReference>
<dbReference type="Gene3D" id="3.60.20.40">
    <property type="match status" value="1"/>
</dbReference>
<dbReference type="PANTHER" id="PTHR11686:SF62">
    <property type="entry name" value="GLUTATHIONE HYDROLASE"/>
    <property type="match status" value="1"/>
</dbReference>
<dbReference type="OMA" id="PVCDHRR"/>
<dbReference type="HOGENOM" id="CLU_014813_4_0_1"/>
<dbReference type="SUPFAM" id="SSF56235">
    <property type="entry name" value="N-terminal nucleophile aminohydrolases (Ntn hydrolases)"/>
    <property type="match status" value="1"/>
</dbReference>
<protein>
    <recommendedName>
        <fullName evidence="3">Glutathione hydrolase</fullName>
        <ecNumber evidence="3">2.3.2.2</ecNumber>
        <ecNumber evidence="3">3.4.19.13</ecNumber>
    </recommendedName>
    <alternativeName>
        <fullName evidence="3">Gamma-glutamyltransferase</fullName>
    </alternativeName>
    <alternativeName>
        <fullName evidence="3">Gamma-glutamyltranspeptidase</fullName>
    </alternativeName>
</protein>
<dbReference type="EMBL" id="GL377303">
    <property type="protein sequence ID" value="EFJ01151.1"/>
    <property type="molecule type" value="Genomic_DNA"/>
</dbReference>
<comment type="function">
    <text evidence="3">Cleaves the gamma-glutamyl peptide bond of glutathione and glutathione conjugates.</text>
</comment>
<dbReference type="PANTHER" id="PTHR11686">
    <property type="entry name" value="GAMMA GLUTAMYL TRANSPEPTIDASE"/>
    <property type="match status" value="1"/>
</dbReference>
<gene>
    <name evidence="4" type="ORF">SCHCODRAFT_65985</name>
</gene>
<dbReference type="STRING" id="578458.D8PSJ2"/>
<dbReference type="EC" id="3.4.19.13" evidence="3"/>
<dbReference type="Gene3D" id="1.10.246.130">
    <property type="match status" value="1"/>
</dbReference>
<dbReference type="InterPro" id="IPR043138">
    <property type="entry name" value="GGT_lsub"/>
</dbReference>
<comment type="pathway">
    <text evidence="3">Sulfur metabolism; glutathione metabolism.</text>
</comment>